<dbReference type="KEGG" id="anp:FK178_03305"/>
<gene>
    <name evidence="1" type="ORF">FK178_03305</name>
</gene>
<accession>A0A5B8YFU6</accession>
<dbReference type="EMBL" id="CP042476">
    <property type="protein sequence ID" value="QED36795.1"/>
    <property type="molecule type" value="Genomic_DNA"/>
</dbReference>
<proteinExistence type="predicted"/>
<name>A0A5B8YFU6_9FLAO</name>
<reference evidence="1 2" key="1">
    <citation type="submission" date="2019-08" db="EMBL/GenBank/DDBJ databases">
        <title>Antarcticibacterium arcticum sp. nov., a bacterium isolated from marine sediment of the Canadian Beaufort Sea.</title>
        <authorList>
            <person name="Lee Y.M."/>
            <person name="Baek K."/>
            <person name="Lee D.-H."/>
            <person name="Shin S.C."/>
            <person name="Jin Y.K."/>
            <person name="Park Y."/>
        </authorList>
    </citation>
    <scope>NUCLEOTIDE SEQUENCE [LARGE SCALE GENOMIC DNA]</scope>
    <source>
        <strain evidence="1 2">PAMC 28998</strain>
    </source>
</reference>
<dbReference type="Proteomes" id="UP000321954">
    <property type="component" value="Chromosome"/>
</dbReference>
<sequence length="110" mass="12701">MEITRKDNYSILTYDSGDMADFATYLTKHHTDFEKDNVIVDVLDHGDLDVKELLMFLEISDLHRANKRSFVIASNPVSVENLPQELMIAPTLREAEDIINMEELERELGF</sequence>
<organism evidence="1 2">
    <name type="scientific">Antarcticibacterium arcticum</name>
    <dbReference type="NCBI Taxonomy" id="2585771"/>
    <lineage>
        <taxon>Bacteria</taxon>
        <taxon>Pseudomonadati</taxon>
        <taxon>Bacteroidota</taxon>
        <taxon>Flavobacteriia</taxon>
        <taxon>Flavobacteriales</taxon>
        <taxon>Flavobacteriaceae</taxon>
        <taxon>Antarcticibacterium</taxon>
    </lineage>
</organism>
<dbReference type="AlphaFoldDB" id="A0A5B8YFU6"/>
<evidence type="ECO:0000313" key="2">
    <source>
        <dbReference type="Proteomes" id="UP000321954"/>
    </source>
</evidence>
<protein>
    <submittedName>
        <fullName evidence="1">Ribonuclease Z</fullName>
    </submittedName>
</protein>
<dbReference type="RefSeq" id="WP_146830969.1">
    <property type="nucleotide sequence ID" value="NZ_CP042476.1"/>
</dbReference>
<keyword evidence="2" id="KW-1185">Reference proteome</keyword>
<dbReference type="OrthoDB" id="1442602at2"/>
<evidence type="ECO:0000313" key="1">
    <source>
        <dbReference type="EMBL" id="QED36795.1"/>
    </source>
</evidence>